<dbReference type="GO" id="GO:0005886">
    <property type="term" value="C:plasma membrane"/>
    <property type="evidence" value="ECO:0007669"/>
    <property type="project" value="UniProtKB-SubCell"/>
</dbReference>
<evidence type="ECO:0000256" key="7">
    <source>
        <dbReference type="ARBA" id="ARBA00022475"/>
    </source>
</evidence>
<dbReference type="PANTHER" id="PTHR43298">
    <property type="entry name" value="MULTIDRUG RESISTANCE PROTEIN NORM-RELATED"/>
    <property type="match status" value="1"/>
</dbReference>
<feature type="transmembrane region" description="Helical" evidence="13">
    <location>
        <begin position="392"/>
        <end position="412"/>
    </location>
</feature>
<evidence type="ECO:0000256" key="6">
    <source>
        <dbReference type="ARBA" id="ARBA00022449"/>
    </source>
</evidence>
<evidence type="ECO:0000256" key="11">
    <source>
        <dbReference type="ARBA" id="ARBA00023136"/>
    </source>
</evidence>
<dbReference type="EMBL" id="FRAJ01000006">
    <property type="protein sequence ID" value="SHJ95616.1"/>
    <property type="molecule type" value="Genomic_DNA"/>
</dbReference>
<evidence type="ECO:0000256" key="10">
    <source>
        <dbReference type="ARBA" id="ARBA00023065"/>
    </source>
</evidence>
<comment type="subcellular location">
    <subcellularLocation>
        <location evidence="2">Cell membrane</location>
        <topology evidence="2">Multi-pass membrane protein</topology>
    </subcellularLocation>
</comment>
<feature type="transmembrane region" description="Helical" evidence="13">
    <location>
        <begin position="138"/>
        <end position="158"/>
    </location>
</feature>
<evidence type="ECO:0000256" key="3">
    <source>
        <dbReference type="ARBA" id="ARBA00010199"/>
    </source>
</evidence>
<dbReference type="AlphaFoldDB" id="A0A1M6NIZ8"/>
<evidence type="ECO:0000313" key="14">
    <source>
        <dbReference type="EMBL" id="SHJ95616.1"/>
    </source>
</evidence>
<dbReference type="PIRSF" id="PIRSF006603">
    <property type="entry name" value="DinF"/>
    <property type="match status" value="1"/>
</dbReference>
<evidence type="ECO:0000256" key="1">
    <source>
        <dbReference type="ARBA" id="ARBA00003408"/>
    </source>
</evidence>
<evidence type="ECO:0000256" key="8">
    <source>
        <dbReference type="ARBA" id="ARBA00022692"/>
    </source>
</evidence>
<gene>
    <name evidence="14" type="ORF">SAMN02745883_00901</name>
</gene>
<reference evidence="14 15" key="1">
    <citation type="submission" date="2016-11" db="EMBL/GenBank/DDBJ databases">
        <authorList>
            <person name="Jaros S."/>
            <person name="Januszkiewicz K."/>
            <person name="Wedrychowicz H."/>
        </authorList>
    </citation>
    <scope>NUCLEOTIDE SEQUENCE [LARGE SCALE GENOMIC DNA]</scope>
    <source>
        <strain evidence="14 15">DSM 14501</strain>
    </source>
</reference>
<dbReference type="GO" id="GO:0042910">
    <property type="term" value="F:xenobiotic transmembrane transporter activity"/>
    <property type="evidence" value="ECO:0007669"/>
    <property type="project" value="InterPro"/>
</dbReference>
<dbReference type="InterPro" id="IPR050222">
    <property type="entry name" value="MATE_MdtK"/>
</dbReference>
<feature type="transmembrane region" description="Helical" evidence="13">
    <location>
        <begin position="322"/>
        <end position="342"/>
    </location>
</feature>
<proteinExistence type="inferred from homology"/>
<evidence type="ECO:0000256" key="13">
    <source>
        <dbReference type="SAM" id="Phobius"/>
    </source>
</evidence>
<sequence length="456" mass="50337">MVDLKVFLKRRKNLLASIILLALPAVGEMSLNTLLGLSDTLMISYFVGSEGLAAVGFANQIIFTLIFIFSSFNTGATAMIARAYGEENYKKLNRVAGQGLSINIFIGIIITVLALLFAKEIFSIYDMTQEVMHLTLDYFYIVIFGCIFMFLSFSYAAILRGAGNTVTPMIITGIANILNIIGNYILITGWGPFPKMGIAGAAWATTISRMIAAVLYTFILFNPKGNVYIKLKYMKITKNILKPLWNLSYPGAVEQALMQTSFIAVGVIVSKLDTISEAAFRILINIESISYMPAVGLSIAAATLVGKSLGERDINKAVEIGYTASAFGAMWGIFMGIIFLIFPKQLLAIFTPDINVISVSVATMYAVGINQPFLNFMIVMTGALRGAGDTRSVMIITSIRLWLFFIPLTYVFTIMLKQGLAGTWYGEIISMFIFCIVVFMRFRSKKWTNIKIDVKD</sequence>
<dbReference type="GO" id="GO:0015297">
    <property type="term" value="F:antiporter activity"/>
    <property type="evidence" value="ECO:0007669"/>
    <property type="project" value="UniProtKB-KW"/>
</dbReference>
<keyword evidence="10" id="KW-0406">Ion transport</keyword>
<keyword evidence="6" id="KW-0050">Antiport</keyword>
<feature type="transmembrane region" description="Helical" evidence="13">
    <location>
        <begin position="424"/>
        <end position="442"/>
    </location>
</feature>
<keyword evidence="15" id="KW-1185">Reference proteome</keyword>
<keyword evidence="8 13" id="KW-0812">Transmembrane</keyword>
<feature type="transmembrane region" description="Helical" evidence="13">
    <location>
        <begin position="354"/>
        <end position="380"/>
    </location>
</feature>
<protein>
    <recommendedName>
        <fullName evidence="4">Probable multidrug resistance protein NorM</fullName>
    </recommendedName>
    <alternativeName>
        <fullName evidence="12">Multidrug-efflux transporter</fullName>
    </alternativeName>
</protein>
<feature type="transmembrane region" description="Helical" evidence="13">
    <location>
        <begin position="202"/>
        <end position="223"/>
    </location>
</feature>
<keyword evidence="5" id="KW-0813">Transport</keyword>
<evidence type="ECO:0000256" key="2">
    <source>
        <dbReference type="ARBA" id="ARBA00004651"/>
    </source>
</evidence>
<organism evidence="14 15">
    <name type="scientific">Caminicella sporogenes DSM 14501</name>
    <dbReference type="NCBI Taxonomy" id="1121266"/>
    <lineage>
        <taxon>Bacteria</taxon>
        <taxon>Bacillati</taxon>
        <taxon>Bacillota</taxon>
        <taxon>Clostridia</taxon>
        <taxon>Peptostreptococcales</taxon>
        <taxon>Caminicellaceae</taxon>
        <taxon>Caminicella</taxon>
    </lineage>
</organism>
<dbReference type="STRING" id="1121266.SAMN02745883_00901"/>
<feature type="transmembrane region" description="Helical" evidence="13">
    <location>
        <begin position="100"/>
        <end position="118"/>
    </location>
</feature>
<dbReference type="Proteomes" id="UP000184082">
    <property type="component" value="Unassembled WGS sequence"/>
</dbReference>
<keyword evidence="11 13" id="KW-0472">Membrane</keyword>
<dbReference type="Pfam" id="PF01554">
    <property type="entry name" value="MatE"/>
    <property type="match status" value="2"/>
</dbReference>
<evidence type="ECO:0000256" key="5">
    <source>
        <dbReference type="ARBA" id="ARBA00022448"/>
    </source>
</evidence>
<dbReference type="GO" id="GO:0006811">
    <property type="term" value="P:monoatomic ion transport"/>
    <property type="evidence" value="ECO:0007669"/>
    <property type="project" value="UniProtKB-KW"/>
</dbReference>
<evidence type="ECO:0000256" key="4">
    <source>
        <dbReference type="ARBA" id="ARBA00020268"/>
    </source>
</evidence>
<feature type="transmembrane region" description="Helical" evidence="13">
    <location>
        <begin position="170"/>
        <end position="190"/>
    </location>
</feature>
<comment type="function">
    <text evidence="1">Multidrug efflux pump.</text>
</comment>
<dbReference type="CDD" id="cd13137">
    <property type="entry name" value="MATE_NorM_like"/>
    <property type="match status" value="1"/>
</dbReference>
<evidence type="ECO:0000313" key="15">
    <source>
        <dbReference type="Proteomes" id="UP000184082"/>
    </source>
</evidence>
<name>A0A1M6NIZ8_9FIRM</name>
<dbReference type="InterPro" id="IPR048279">
    <property type="entry name" value="MdtK-like"/>
</dbReference>
<accession>A0A1M6NIZ8</accession>
<dbReference type="InterPro" id="IPR002528">
    <property type="entry name" value="MATE_fam"/>
</dbReference>
<evidence type="ECO:0000256" key="9">
    <source>
        <dbReference type="ARBA" id="ARBA00022989"/>
    </source>
</evidence>
<evidence type="ECO:0000256" key="12">
    <source>
        <dbReference type="ARBA" id="ARBA00031636"/>
    </source>
</evidence>
<dbReference type="RefSeq" id="WP_072966178.1">
    <property type="nucleotide sequence ID" value="NZ_FRAJ01000006.1"/>
</dbReference>
<comment type="similarity">
    <text evidence="3">Belongs to the multi antimicrobial extrusion (MATE) (TC 2.A.66.1) family.</text>
</comment>
<keyword evidence="9 13" id="KW-1133">Transmembrane helix</keyword>
<dbReference type="PANTHER" id="PTHR43298:SF2">
    <property type="entry name" value="FMN_FAD EXPORTER YEEO-RELATED"/>
    <property type="match status" value="1"/>
</dbReference>
<dbReference type="NCBIfam" id="TIGR00797">
    <property type="entry name" value="matE"/>
    <property type="match status" value="1"/>
</dbReference>
<keyword evidence="7" id="KW-1003">Cell membrane</keyword>
<feature type="transmembrane region" description="Helical" evidence="13">
    <location>
        <begin position="51"/>
        <end position="72"/>
    </location>
</feature>